<comment type="caution">
    <text evidence="5">The sequence shown here is derived from an EMBL/GenBank/DDBJ whole genome shotgun (WGS) entry which is preliminary data.</text>
</comment>
<evidence type="ECO:0000256" key="1">
    <source>
        <dbReference type="ARBA" id="ARBA00022448"/>
    </source>
</evidence>
<dbReference type="Proteomes" id="UP001208017">
    <property type="component" value="Unassembled WGS sequence"/>
</dbReference>
<keyword evidence="2" id="KW-0547">Nucleotide-binding</keyword>
<dbReference type="RefSeq" id="WP_267153659.1">
    <property type="nucleotide sequence ID" value="NZ_JAPMLT010000026.1"/>
</dbReference>
<evidence type="ECO:0000256" key="2">
    <source>
        <dbReference type="ARBA" id="ARBA00022741"/>
    </source>
</evidence>
<keyword evidence="1" id="KW-0813">Transport</keyword>
<keyword evidence="6" id="KW-1185">Reference proteome</keyword>
<dbReference type="Gene3D" id="3.40.50.300">
    <property type="entry name" value="P-loop containing nucleotide triphosphate hydrolases"/>
    <property type="match status" value="1"/>
</dbReference>
<dbReference type="Pfam" id="PF00005">
    <property type="entry name" value="ABC_tran"/>
    <property type="match status" value="1"/>
</dbReference>
<dbReference type="SMART" id="SM00382">
    <property type="entry name" value="AAA"/>
    <property type="match status" value="1"/>
</dbReference>
<dbReference type="PANTHER" id="PTHR42939">
    <property type="entry name" value="ABC TRANSPORTER ATP-BINDING PROTEIN ALBC-RELATED"/>
    <property type="match status" value="1"/>
</dbReference>
<dbReference type="PROSITE" id="PS00211">
    <property type="entry name" value="ABC_TRANSPORTER_1"/>
    <property type="match status" value="1"/>
</dbReference>
<gene>
    <name evidence="5" type="ORF">OS242_21295</name>
</gene>
<dbReference type="InterPro" id="IPR051782">
    <property type="entry name" value="ABC_Transporter_VariousFunc"/>
</dbReference>
<sequence length="246" mass="27356">MPLLLHVQNLTGGYHADHPVIHDINLTVNSGEIVGLIGLNGAGKSTILKHVLGLLDPLAGEIRVGGLTAQEDPVQFRSRIAYIPETPKLYAELTLREHLELTAMVWQLDSEAYKNRSERLLELFRMSDVLDRFPNSFSKGMQQKVMILCAFLVEPALFIVDEPFVGLDPLAIRSLLDLLLEMKSQGSAILLSTHILGMAESYCDRFVLVNSGEVALHGKLDDMRRQAGHPHDTLDELFVRVARGEL</sequence>
<dbReference type="SUPFAM" id="SSF52540">
    <property type="entry name" value="P-loop containing nucleoside triphosphate hydrolases"/>
    <property type="match status" value="1"/>
</dbReference>
<dbReference type="PANTHER" id="PTHR42939:SF5">
    <property type="entry name" value="ABC-TYPE TRANSPORTER ATP-BINDING PROTEIN ECSA"/>
    <property type="match status" value="1"/>
</dbReference>
<dbReference type="GO" id="GO:0005524">
    <property type="term" value="F:ATP binding"/>
    <property type="evidence" value="ECO:0007669"/>
    <property type="project" value="UniProtKB-KW"/>
</dbReference>
<dbReference type="InterPro" id="IPR003593">
    <property type="entry name" value="AAA+_ATPase"/>
</dbReference>
<dbReference type="CDD" id="cd03230">
    <property type="entry name" value="ABC_DR_subfamily_A"/>
    <property type="match status" value="1"/>
</dbReference>
<dbReference type="InterPro" id="IPR027417">
    <property type="entry name" value="P-loop_NTPase"/>
</dbReference>
<organism evidence="5 6">
    <name type="scientific">Tumebacillus lacus</name>
    <dbReference type="NCBI Taxonomy" id="2995335"/>
    <lineage>
        <taxon>Bacteria</taxon>
        <taxon>Bacillati</taxon>
        <taxon>Bacillota</taxon>
        <taxon>Bacilli</taxon>
        <taxon>Bacillales</taxon>
        <taxon>Alicyclobacillaceae</taxon>
        <taxon>Tumebacillus</taxon>
    </lineage>
</organism>
<protein>
    <submittedName>
        <fullName evidence="5">ABC transporter ATP-binding protein</fullName>
    </submittedName>
</protein>
<dbReference type="InterPro" id="IPR003439">
    <property type="entry name" value="ABC_transporter-like_ATP-bd"/>
</dbReference>
<keyword evidence="3 5" id="KW-0067">ATP-binding</keyword>
<accession>A0ABT3X9X0</accession>
<name>A0ABT3X9X0_9BACL</name>
<feature type="domain" description="ABC transporter" evidence="4">
    <location>
        <begin position="5"/>
        <end position="236"/>
    </location>
</feature>
<evidence type="ECO:0000313" key="6">
    <source>
        <dbReference type="Proteomes" id="UP001208017"/>
    </source>
</evidence>
<proteinExistence type="predicted"/>
<evidence type="ECO:0000256" key="3">
    <source>
        <dbReference type="ARBA" id="ARBA00022840"/>
    </source>
</evidence>
<dbReference type="EMBL" id="JAPMLT010000026">
    <property type="protein sequence ID" value="MCX7572410.1"/>
    <property type="molecule type" value="Genomic_DNA"/>
</dbReference>
<evidence type="ECO:0000313" key="5">
    <source>
        <dbReference type="EMBL" id="MCX7572410.1"/>
    </source>
</evidence>
<evidence type="ECO:0000259" key="4">
    <source>
        <dbReference type="PROSITE" id="PS50893"/>
    </source>
</evidence>
<dbReference type="PROSITE" id="PS50893">
    <property type="entry name" value="ABC_TRANSPORTER_2"/>
    <property type="match status" value="1"/>
</dbReference>
<reference evidence="5 6" key="1">
    <citation type="submission" date="2022-11" db="EMBL/GenBank/DDBJ databases">
        <title>Study of microbial diversity in lake waters.</title>
        <authorList>
            <person name="Zhang J."/>
        </authorList>
    </citation>
    <scope>NUCLEOTIDE SEQUENCE [LARGE SCALE GENOMIC DNA]</scope>
    <source>
        <strain evidence="5 6">DT12</strain>
    </source>
</reference>
<dbReference type="InterPro" id="IPR017871">
    <property type="entry name" value="ABC_transporter-like_CS"/>
</dbReference>